<keyword evidence="2" id="KW-0493">Microtubule</keyword>
<dbReference type="InterPro" id="IPR036961">
    <property type="entry name" value="Kinesin_motor_dom_sf"/>
</dbReference>
<dbReference type="Gene3D" id="2.60.40.4330">
    <property type="entry name" value="Kinesin-like protein Kif23, Arf6-interacting domain"/>
    <property type="match status" value="1"/>
</dbReference>
<evidence type="ECO:0000259" key="8">
    <source>
        <dbReference type="PROSITE" id="PS50067"/>
    </source>
</evidence>
<dbReference type="PANTHER" id="PTHR24115:SF1008">
    <property type="entry name" value="KINESIN-LIKE PROTEIN SUBITO"/>
    <property type="match status" value="1"/>
</dbReference>
<comment type="caution">
    <text evidence="9">The sequence shown here is derived from an EMBL/GenBank/DDBJ whole genome shotgun (WGS) entry which is preliminary data.</text>
</comment>
<dbReference type="Proteomes" id="UP000663879">
    <property type="component" value="Unassembled WGS sequence"/>
</dbReference>
<proteinExistence type="inferred from homology"/>
<keyword evidence="6" id="KW-0963">Cytoplasm</keyword>
<dbReference type="GO" id="GO:0016887">
    <property type="term" value="F:ATP hydrolysis activity"/>
    <property type="evidence" value="ECO:0007669"/>
    <property type="project" value="TreeGrafter"/>
</dbReference>
<evidence type="ECO:0000313" key="9">
    <source>
        <dbReference type="EMBL" id="CAF0961504.1"/>
    </source>
</evidence>
<evidence type="ECO:0000256" key="3">
    <source>
        <dbReference type="ARBA" id="ARBA00022741"/>
    </source>
</evidence>
<dbReference type="GO" id="GO:0005874">
    <property type="term" value="C:microtubule"/>
    <property type="evidence" value="ECO:0007669"/>
    <property type="project" value="UniProtKB-KW"/>
</dbReference>
<feature type="domain" description="Kinesin motor" evidence="8">
    <location>
        <begin position="2"/>
        <end position="333"/>
    </location>
</feature>
<evidence type="ECO:0000313" key="10">
    <source>
        <dbReference type="Proteomes" id="UP000663879"/>
    </source>
</evidence>
<keyword evidence="3" id="KW-0547">Nucleotide-binding</keyword>
<gene>
    <name evidence="9" type="ORF">OXX778_LOCUS14472</name>
</gene>
<keyword evidence="4" id="KW-0067">ATP-binding</keyword>
<reference evidence="9" key="1">
    <citation type="submission" date="2021-02" db="EMBL/GenBank/DDBJ databases">
        <authorList>
            <person name="Nowell W R."/>
        </authorList>
    </citation>
    <scope>NUCLEOTIDE SEQUENCE</scope>
    <source>
        <strain evidence="9">Ploen Becks lab</strain>
    </source>
</reference>
<dbReference type="PANTHER" id="PTHR24115">
    <property type="entry name" value="KINESIN-RELATED"/>
    <property type="match status" value="1"/>
</dbReference>
<dbReference type="EMBL" id="CAJNOC010002987">
    <property type="protein sequence ID" value="CAF0961504.1"/>
    <property type="molecule type" value="Genomic_DNA"/>
</dbReference>
<dbReference type="PRINTS" id="PR00380">
    <property type="entry name" value="KINESINHEAVY"/>
</dbReference>
<organism evidence="9 10">
    <name type="scientific">Brachionus calyciflorus</name>
    <dbReference type="NCBI Taxonomy" id="104777"/>
    <lineage>
        <taxon>Eukaryota</taxon>
        <taxon>Metazoa</taxon>
        <taxon>Spiralia</taxon>
        <taxon>Gnathifera</taxon>
        <taxon>Rotifera</taxon>
        <taxon>Eurotatoria</taxon>
        <taxon>Monogononta</taxon>
        <taxon>Pseudotrocha</taxon>
        <taxon>Ploima</taxon>
        <taxon>Brachionidae</taxon>
        <taxon>Brachionus</taxon>
    </lineage>
</organism>
<dbReference type="InterPro" id="IPR032384">
    <property type="entry name" value="Kif23_Arf-bd"/>
</dbReference>
<evidence type="ECO:0000256" key="5">
    <source>
        <dbReference type="ARBA" id="ARBA00023175"/>
    </source>
</evidence>
<comment type="subcellular location">
    <subcellularLocation>
        <location evidence="1">Cytoplasm</location>
        <location evidence="1">Cytoskeleton</location>
    </subcellularLocation>
</comment>
<keyword evidence="5" id="KW-0505">Motor protein</keyword>
<dbReference type="GO" id="GO:0005871">
    <property type="term" value="C:kinesin complex"/>
    <property type="evidence" value="ECO:0007669"/>
    <property type="project" value="TreeGrafter"/>
</dbReference>
<dbReference type="InterPro" id="IPR038105">
    <property type="entry name" value="Kif23_Arf-bd_sf"/>
</dbReference>
<dbReference type="Gene3D" id="3.40.850.10">
    <property type="entry name" value="Kinesin motor domain"/>
    <property type="match status" value="1"/>
</dbReference>
<dbReference type="Pfam" id="PF00225">
    <property type="entry name" value="Kinesin"/>
    <property type="match status" value="1"/>
</dbReference>
<name>A0A814E0J8_9BILA</name>
<evidence type="ECO:0000256" key="1">
    <source>
        <dbReference type="ARBA" id="ARBA00004245"/>
    </source>
</evidence>
<comment type="similarity">
    <text evidence="7">Belongs to the TRAFAC class myosin-kinesin ATPase superfamily. Kinesin family.</text>
</comment>
<dbReference type="GO" id="GO:0005524">
    <property type="term" value="F:ATP binding"/>
    <property type="evidence" value="ECO:0007669"/>
    <property type="project" value="UniProtKB-KW"/>
</dbReference>
<dbReference type="PROSITE" id="PS50067">
    <property type="entry name" value="KINESIN_MOTOR_2"/>
    <property type="match status" value="1"/>
</dbReference>
<dbReference type="GO" id="GO:0003777">
    <property type="term" value="F:microtubule motor activity"/>
    <property type="evidence" value="ECO:0007669"/>
    <property type="project" value="InterPro"/>
</dbReference>
<evidence type="ECO:0000256" key="7">
    <source>
        <dbReference type="PROSITE-ProRule" id="PRU00283"/>
    </source>
</evidence>
<dbReference type="GO" id="GO:0008017">
    <property type="term" value="F:microtubule binding"/>
    <property type="evidence" value="ECO:0007669"/>
    <property type="project" value="InterPro"/>
</dbReference>
<dbReference type="OrthoDB" id="2403182at2759"/>
<protein>
    <recommendedName>
        <fullName evidence="8">Kinesin motor domain-containing protein</fullName>
    </recommendedName>
</protein>
<dbReference type="GO" id="GO:0007018">
    <property type="term" value="P:microtubule-based movement"/>
    <property type="evidence" value="ECO:0007669"/>
    <property type="project" value="InterPro"/>
</dbReference>
<dbReference type="SUPFAM" id="SSF52540">
    <property type="entry name" value="P-loop containing nucleoside triphosphate hydrolases"/>
    <property type="match status" value="1"/>
</dbReference>
<dbReference type="Pfam" id="PF16540">
    <property type="entry name" value="MKLP1_Arf_bdg"/>
    <property type="match status" value="1"/>
</dbReference>
<dbReference type="InterPro" id="IPR027640">
    <property type="entry name" value="Kinesin-like_fam"/>
</dbReference>
<evidence type="ECO:0000256" key="2">
    <source>
        <dbReference type="ARBA" id="ARBA00022701"/>
    </source>
</evidence>
<comment type="caution">
    <text evidence="7">Lacks conserved residue(s) required for the propagation of feature annotation.</text>
</comment>
<evidence type="ECO:0000256" key="4">
    <source>
        <dbReference type="ARBA" id="ARBA00022840"/>
    </source>
</evidence>
<keyword evidence="10" id="KW-1185">Reference proteome</keyword>
<accession>A0A814E0J8</accession>
<dbReference type="InterPro" id="IPR027417">
    <property type="entry name" value="P-loop_NTPase"/>
</dbReference>
<dbReference type="InterPro" id="IPR001752">
    <property type="entry name" value="Kinesin_motor_dom"/>
</dbReference>
<dbReference type="SMART" id="SM00129">
    <property type="entry name" value="KISc"/>
    <property type="match status" value="1"/>
</dbReference>
<keyword evidence="6" id="KW-0206">Cytoskeleton</keyword>
<sequence>MQPEIYARIKPLEQRYVNCLTKNDNDLILTIHETNKFNTNKTLTYSFDKIFDSDSSQLDLLNEICIPIVDDLFDGINSLLITYGANKSGKKYTIYGNEQDNGILQACLYHLFQSIQTHKTEATIQNSYDSDSSSLYKKVPNTNWNQRVPYEQPKTTSPYTVQMSYVGLINNGFIDLLDSISPKTSQNSKKFNELEIQSIDEAVTLLRMGLDSHPNVISHRILTIKLLCHKNQRYSKLSIVDLAYQERMTLNQRDFEFIKSSIMALRNCFEILKENNNFLDKKVPYKESKLTWFLKNFFKEHSKIKMILCLNPSMDEFKQTCNVLKFASLKHDYEAHFGNVTSTPKPNSTLSFFNQKNSEYEKINPIESDQEIYEEPQSLNNKNLNCDLNKLIKYLVDIEKNDQVKIPDLICKKVNSLVMDLENYLGKETQGTVLNRRKSSVTTLANETESFTKVSTLKTTERNVEPIKTEMKRSQSVRCETEQKEITPKIRKISNQIKSSLRLSRHENFDFHNGIPVANRRGQKRSKSVEVWLDHKPSNLVNIDTLMQPLMLKKNSVKKLELKDTKRSSKYVLTHQQQDEYGEVVTNLIKGDIIKSPTGGSSVIFTDIERLQVKSPQLHRPRHHRSNNLLERNPFIIEDRCSIGIEGHPRLTRNKTYR</sequence>
<dbReference type="GO" id="GO:0005634">
    <property type="term" value="C:nucleus"/>
    <property type="evidence" value="ECO:0007669"/>
    <property type="project" value="TreeGrafter"/>
</dbReference>
<evidence type="ECO:0000256" key="6">
    <source>
        <dbReference type="ARBA" id="ARBA00023212"/>
    </source>
</evidence>
<dbReference type="AlphaFoldDB" id="A0A814E0J8"/>